<comment type="caution">
    <text evidence="2">The sequence shown here is derived from an EMBL/GenBank/DDBJ whole genome shotgun (WGS) entry which is preliminary data.</text>
</comment>
<dbReference type="AlphaFoldDB" id="A0A9W6M7U8"/>
<dbReference type="InterPro" id="IPR012338">
    <property type="entry name" value="Beta-lactam/transpept-like"/>
</dbReference>
<dbReference type="Gene3D" id="2.60.120.260">
    <property type="entry name" value="Galactose-binding domain-like"/>
    <property type="match status" value="1"/>
</dbReference>
<dbReference type="Gene3D" id="3.40.710.10">
    <property type="entry name" value="DD-peptidase/beta-lactamase superfamily"/>
    <property type="match status" value="1"/>
</dbReference>
<sequence length="760" mass="78474">MRRSLSSVLCGALLATALVALSAPPSMAAAVPVPGDPLTGSGAVSRTVLTSAQLASGAAPAAPVSNDAFTLPANAAAPAHSFEGTLTLNGVAASGSFTTLKDPYGYASTAALKHLPPFSVQLVQNGSHLVPVARGLQYTGSPYWNLAVGAGRAWTESGDGGQTRASLPFAMIERNANCVHNGVLTFLFTGTSVSNVRYQVVNETCEYFQFDLWGQTTATYAPGGVSGAEAVRAAYATEVSGRLPSKPISALATDHPSAGVDLSAFGGGITPSALSTFGFLFEGVNYVGACPTRQGAYPYCSQMLLPSYSTAKSAFGGLALMRLAQKYGPTIAGELVKDHVTEASGTAWNGVTIDHALDMATGNYSSAGYEVDEAGSTMSSFFLAESYADKMTAALSFPHKASPGSIWTYHTSDTFLATRAMDDALKDRAGSGAEIFAMLRDEVLKPAGVGPDALTTLRTGNSASGAAFGGYGMFWTQDDIAKVAKLLTVDDGVANGAQVLHPGLLDATMQRDPADRGVTTTGSVPFRYNNAFWARDFTSADNAAFTTPFSVPFMSGFGGISVALMPNGSSYYAFSDNNEFAWNSVVVQSNKLAPMASGGGTGSCTAGDLLGNGGFETGTAAPWTASAGVIDNRTSLQPPRTGSWKAWLNGFGTANTETLSQTVSIPAGCADAAFTFWLRIDSAENLANVYDTLTLTATPAGGSAATLAQWSNLDEAGYARKSYPLGAYAGQTVTLKFTGSEDYSLQTSFVIDDAATPAAG</sequence>
<keyword evidence="1" id="KW-0732">Signal</keyword>
<name>A0A9W6M7U8_9MICO</name>
<gene>
    <name evidence="2" type="ORF">GCM10017596_05320</name>
</gene>
<dbReference type="Proteomes" id="UP001142325">
    <property type="component" value="Unassembled WGS sequence"/>
</dbReference>
<evidence type="ECO:0008006" key="4">
    <source>
        <dbReference type="Google" id="ProtNLM"/>
    </source>
</evidence>
<accession>A0A9W6M7U8</accession>
<evidence type="ECO:0000256" key="1">
    <source>
        <dbReference type="SAM" id="SignalP"/>
    </source>
</evidence>
<keyword evidence="3" id="KW-1185">Reference proteome</keyword>
<dbReference type="RefSeq" id="WP_204938502.1">
    <property type="nucleotide sequence ID" value="NZ_BAAAUM010000001.1"/>
</dbReference>
<evidence type="ECO:0000313" key="2">
    <source>
        <dbReference type="EMBL" id="GLK00817.1"/>
    </source>
</evidence>
<reference evidence="2" key="2">
    <citation type="submission" date="2023-01" db="EMBL/GenBank/DDBJ databases">
        <authorList>
            <person name="Sun Q."/>
            <person name="Evtushenko L."/>
        </authorList>
    </citation>
    <scope>NUCLEOTIDE SEQUENCE</scope>
    <source>
        <strain evidence="2">VKM Ac-1958</strain>
    </source>
</reference>
<dbReference type="SUPFAM" id="SSF56601">
    <property type="entry name" value="beta-lactamase/transpeptidase-like"/>
    <property type="match status" value="1"/>
</dbReference>
<feature type="chain" id="PRO_5040877293" description="CubicO group peptidase (Beta-lactamase class C family)" evidence="1">
    <location>
        <begin position="29"/>
        <end position="760"/>
    </location>
</feature>
<feature type="signal peptide" evidence="1">
    <location>
        <begin position="1"/>
        <end position="28"/>
    </location>
</feature>
<protein>
    <recommendedName>
        <fullName evidence="4">CubicO group peptidase (Beta-lactamase class C family)</fullName>
    </recommendedName>
</protein>
<organism evidence="2 3">
    <name type="scientific">Microbacterium keratanolyticum</name>
    <dbReference type="NCBI Taxonomy" id="67574"/>
    <lineage>
        <taxon>Bacteria</taxon>
        <taxon>Bacillati</taxon>
        <taxon>Actinomycetota</taxon>
        <taxon>Actinomycetes</taxon>
        <taxon>Micrococcales</taxon>
        <taxon>Microbacteriaceae</taxon>
        <taxon>Microbacterium</taxon>
    </lineage>
</organism>
<evidence type="ECO:0000313" key="3">
    <source>
        <dbReference type="Proteomes" id="UP001142325"/>
    </source>
</evidence>
<dbReference type="EMBL" id="BSET01000001">
    <property type="protein sequence ID" value="GLK00817.1"/>
    <property type="molecule type" value="Genomic_DNA"/>
</dbReference>
<proteinExistence type="predicted"/>
<reference evidence="2" key="1">
    <citation type="journal article" date="2014" name="Int. J. Syst. Evol. Microbiol.">
        <title>Complete genome sequence of Corynebacterium casei LMG S-19264T (=DSM 44701T), isolated from a smear-ripened cheese.</title>
        <authorList>
            <consortium name="US DOE Joint Genome Institute (JGI-PGF)"/>
            <person name="Walter F."/>
            <person name="Albersmeier A."/>
            <person name="Kalinowski J."/>
            <person name="Ruckert C."/>
        </authorList>
    </citation>
    <scope>NUCLEOTIDE SEQUENCE</scope>
    <source>
        <strain evidence="2">VKM Ac-1958</strain>
    </source>
</reference>